<organism evidence="3 4">
    <name type="scientific">Pseudoxanthobacter soli DSM 19599</name>
    <dbReference type="NCBI Taxonomy" id="1123029"/>
    <lineage>
        <taxon>Bacteria</taxon>
        <taxon>Pseudomonadati</taxon>
        <taxon>Pseudomonadota</taxon>
        <taxon>Alphaproteobacteria</taxon>
        <taxon>Hyphomicrobiales</taxon>
        <taxon>Segnochrobactraceae</taxon>
        <taxon>Pseudoxanthobacter</taxon>
    </lineage>
</organism>
<reference evidence="3 4" key="1">
    <citation type="submission" date="2016-12" db="EMBL/GenBank/DDBJ databases">
        <authorList>
            <person name="Song W.-J."/>
            <person name="Kurnit D.M."/>
        </authorList>
    </citation>
    <scope>NUCLEOTIDE SEQUENCE [LARGE SCALE GENOMIC DNA]</scope>
    <source>
        <strain evidence="3 4">DSM 19599</strain>
    </source>
</reference>
<keyword evidence="4" id="KW-1185">Reference proteome</keyword>
<sequence>MLSFSVGRVVGLALALGMVPASALADPAAARMVPDTALVRVAAVDSAAPATLPGSSLDPMPSVDHPGLTGGPQPPASEPSALPETSPPTAPQGDKATPDASSAPQGETAPASPGTSEPPSDGTSPAGAQPPVATPPTTDAPSADAPAGGTPAPAGSSPDASDPGASAPTSPAPASPSSVSPSPATPDATQPSPAPDTAPQDPGGETDAPPPPAPPADSGADNGPLPEIHYGVEGLPEPVRKMRQAIIDAARTGDIEKLRPVFAMSKTPPELSKEPYKDPITYLKETSGDENGREILAILLDLLDAGWVHDGAGTPDEMYVWPYFSEIPVDRLTPPQEVELLRVLTASDVDEMRAYAAYLFYKIGIAPDGTWRFFMIADDGN</sequence>
<evidence type="ECO:0000313" key="4">
    <source>
        <dbReference type="Proteomes" id="UP000186406"/>
    </source>
</evidence>
<protein>
    <submittedName>
        <fullName evidence="3">Uncharacterized protein</fullName>
    </submittedName>
</protein>
<dbReference type="STRING" id="1123029.SAMN02745172_04271"/>
<feature type="compositionally biased region" description="Polar residues" evidence="1">
    <location>
        <begin position="113"/>
        <end position="123"/>
    </location>
</feature>
<dbReference type="AlphaFoldDB" id="A0A1M7ZRQ9"/>
<evidence type="ECO:0000256" key="2">
    <source>
        <dbReference type="SAM" id="SignalP"/>
    </source>
</evidence>
<evidence type="ECO:0000256" key="1">
    <source>
        <dbReference type="SAM" id="MobiDB-lite"/>
    </source>
</evidence>
<accession>A0A1M7ZRQ9</accession>
<feature type="compositionally biased region" description="Low complexity" evidence="1">
    <location>
        <begin position="175"/>
        <end position="189"/>
    </location>
</feature>
<proteinExistence type="predicted"/>
<name>A0A1M7ZRQ9_9HYPH</name>
<dbReference type="EMBL" id="FRXO01000016">
    <property type="protein sequence ID" value="SHO67590.1"/>
    <property type="molecule type" value="Genomic_DNA"/>
</dbReference>
<keyword evidence="2" id="KW-0732">Signal</keyword>
<dbReference type="RefSeq" id="WP_139282636.1">
    <property type="nucleotide sequence ID" value="NZ_FRXO01000016.1"/>
</dbReference>
<feature type="compositionally biased region" description="Low complexity" evidence="1">
    <location>
        <begin position="125"/>
        <end position="169"/>
    </location>
</feature>
<feature type="chain" id="PRO_5012274891" evidence="2">
    <location>
        <begin position="26"/>
        <end position="381"/>
    </location>
</feature>
<feature type="region of interest" description="Disordered" evidence="1">
    <location>
        <begin position="49"/>
        <end position="236"/>
    </location>
</feature>
<dbReference type="Proteomes" id="UP000186406">
    <property type="component" value="Unassembled WGS sequence"/>
</dbReference>
<evidence type="ECO:0000313" key="3">
    <source>
        <dbReference type="EMBL" id="SHO67590.1"/>
    </source>
</evidence>
<dbReference type="OrthoDB" id="9809589at2"/>
<feature type="signal peptide" evidence="2">
    <location>
        <begin position="1"/>
        <end position="25"/>
    </location>
</feature>
<gene>
    <name evidence="3" type="ORF">SAMN02745172_04271</name>
</gene>